<keyword evidence="3" id="KW-1185">Reference proteome</keyword>
<gene>
    <name evidence="2" type="ORF">GCM10008088_16700</name>
</gene>
<dbReference type="GeneID" id="94369333"/>
<proteinExistence type="predicted"/>
<dbReference type="EMBL" id="BMWY01000004">
    <property type="protein sequence ID" value="GGZ55788.1"/>
    <property type="molecule type" value="Genomic_DNA"/>
</dbReference>
<evidence type="ECO:0000313" key="2">
    <source>
        <dbReference type="EMBL" id="GGZ55788.1"/>
    </source>
</evidence>
<dbReference type="PANTHER" id="PTHR30399:SF1">
    <property type="entry name" value="UTP PYROPHOSPHATASE"/>
    <property type="match status" value="1"/>
</dbReference>
<evidence type="ECO:0000313" key="3">
    <source>
        <dbReference type="Proteomes" id="UP000615593"/>
    </source>
</evidence>
<dbReference type="CDD" id="cd07344">
    <property type="entry name" value="M48_yhfN_like"/>
    <property type="match status" value="1"/>
</dbReference>
<dbReference type="InterPro" id="IPR053136">
    <property type="entry name" value="UTP_pyrophosphatase-like"/>
</dbReference>
<comment type="caution">
    <text evidence="2">The sequence shown here is derived from an EMBL/GenBank/DDBJ whole genome shotgun (WGS) entry which is preliminary data.</text>
</comment>
<feature type="domain" description="YgjP-like metallopeptidase" evidence="1">
    <location>
        <begin position="22"/>
        <end position="224"/>
    </location>
</feature>
<reference evidence="3" key="1">
    <citation type="journal article" date="2019" name="Int. J. Syst. Evol. Microbiol.">
        <title>The Global Catalogue of Microorganisms (GCM) 10K type strain sequencing project: providing services to taxonomists for standard genome sequencing and annotation.</title>
        <authorList>
            <consortium name="The Broad Institute Genomics Platform"/>
            <consortium name="The Broad Institute Genome Sequencing Center for Infectious Disease"/>
            <person name="Wu L."/>
            <person name="Ma J."/>
        </authorList>
    </citation>
    <scope>NUCLEOTIDE SEQUENCE [LARGE SCALE GENOMIC DNA]</scope>
    <source>
        <strain evidence="3">KCTC 12708</strain>
    </source>
</reference>
<dbReference type="InterPro" id="IPR002725">
    <property type="entry name" value="YgjP-like_metallopeptidase"/>
</dbReference>
<dbReference type="Gene3D" id="3.30.2010.10">
    <property type="entry name" value="Metalloproteases ('zincins'), catalytic domain"/>
    <property type="match status" value="1"/>
</dbReference>
<sequence length="229" mass="26813">MPKVLYGNKTIDYSIQERDGLKSHYITVERGNGVVLKGKPVSIEKSQRLILKKAKWILNKLNLVETIDEGDIVTGSRIQYLGRRYYTQIIQDATINSVSINFNESKFKITVPEKYSQDDIHIALKDFFKIKAEEKITPRINKRSKETGLKFNKLRFQKMEKRWGSCTANNNIIINIDAIKLPWSLIDYLIIHELTHTKIKNHSKDFWAELSKHQPNWKKLDNQMLDLKL</sequence>
<accession>A0ABQ3BSS2</accession>
<dbReference type="PANTHER" id="PTHR30399">
    <property type="entry name" value="UNCHARACTERIZED PROTEIN YGJP"/>
    <property type="match status" value="1"/>
</dbReference>
<name>A0ABQ3BSS2_9FLAO</name>
<dbReference type="Pfam" id="PF01863">
    <property type="entry name" value="YgjP-like"/>
    <property type="match status" value="1"/>
</dbReference>
<dbReference type="RefSeq" id="WP_027884984.1">
    <property type="nucleotide sequence ID" value="NZ_BMWY01000004.1"/>
</dbReference>
<evidence type="ECO:0000259" key="1">
    <source>
        <dbReference type="Pfam" id="PF01863"/>
    </source>
</evidence>
<protein>
    <recommendedName>
        <fullName evidence="1">YgjP-like metallopeptidase domain-containing protein</fullName>
    </recommendedName>
</protein>
<dbReference type="Proteomes" id="UP000615593">
    <property type="component" value="Unassembled WGS sequence"/>
</dbReference>
<organism evidence="2 3">
    <name type="scientific">Mesonia mobilis</name>
    <dbReference type="NCBI Taxonomy" id="369791"/>
    <lineage>
        <taxon>Bacteria</taxon>
        <taxon>Pseudomonadati</taxon>
        <taxon>Bacteroidota</taxon>
        <taxon>Flavobacteriia</taxon>
        <taxon>Flavobacteriales</taxon>
        <taxon>Flavobacteriaceae</taxon>
        <taxon>Mesonia</taxon>
    </lineage>
</organism>